<feature type="chain" id="PRO_5040483846" description="LysM domain-containing protein" evidence="6">
    <location>
        <begin position="24"/>
        <end position="448"/>
    </location>
</feature>
<name>A0A9P9FDB0_9HYPO</name>
<protein>
    <recommendedName>
        <fullName evidence="7">LysM domain-containing protein</fullName>
    </recommendedName>
</protein>
<dbReference type="Pfam" id="PF01476">
    <property type="entry name" value="LysM"/>
    <property type="match status" value="1"/>
</dbReference>
<evidence type="ECO:0000256" key="5">
    <source>
        <dbReference type="SAM" id="MobiDB-lite"/>
    </source>
</evidence>
<evidence type="ECO:0000256" key="3">
    <source>
        <dbReference type="ARBA" id="ARBA00023026"/>
    </source>
</evidence>
<dbReference type="InterPro" id="IPR052210">
    <property type="entry name" value="LysM1-like"/>
</dbReference>
<keyword evidence="2 6" id="KW-0732">Signal</keyword>
<accession>A0A9P9FDB0</accession>
<evidence type="ECO:0000256" key="2">
    <source>
        <dbReference type="ARBA" id="ARBA00022729"/>
    </source>
</evidence>
<sequence length="448" mass="48270">MLHSESFLTLLFSASFLFQPALGALRAEFLRVRRGSTPSMPISPGTTENCVSWYDNDGAVDCDMISWSWGIELEDFLQWNPSITADCGNFQQDYSYCIEVSDVTTSATSAKPTTSHASTTTTKTSATKTTTTGTTTTTKAGNGVETPTPIQPGMVTNCNKFYFVQTGDTCDTLVKKYGISQAQLSTWNPKVGSTCTGLWAATYACVGIIGGTPTTPDDGTATPSPIQAGMVKNCNKFHLVKTTTTCTSIEAYYTLPFATFYKWNPAIGSNCQSLLANYYVCVSVEGWKPTPTEPGNGIATPTPIQGGMPTPTDPGNGIETPSPIQSGMVKTCNKFHLVKSTTTCASIESYYTLPQATFYKWNPAVGTNIIGWTPTPTNPGNGISTPTPIQTGMTKSCKKFHLVKSTTTCASIQDYYSITFANLYKWNPAIGSKCTTLWAQYYVCVAVL</sequence>
<comment type="caution">
    <text evidence="8">The sequence shown here is derived from an EMBL/GenBank/DDBJ whole genome shotgun (WGS) entry which is preliminary data.</text>
</comment>
<dbReference type="InterPro" id="IPR036779">
    <property type="entry name" value="LysM_dom_sf"/>
</dbReference>
<evidence type="ECO:0000313" key="8">
    <source>
        <dbReference type="EMBL" id="KAH7159574.1"/>
    </source>
</evidence>
<feature type="domain" description="LysM" evidence="7">
    <location>
        <begin position="160"/>
        <end position="206"/>
    </location>
</feature>
<keyword evidence="9" id="KW-1185">Reference proteome</keyword>
<dbReference type="Proteomes" id="UP000717696">
    <property type="component" value="Unassembled WGS sequence"/>
</dbReference>
<gene>
    <name evidence="8" type="ORF">B0J13DRAFT_642947</name>
</gene>
<comment type="similarity">
    <text evidence="4">Belongs to the secreted LysM effector family.</text>
</comment>
<dbReference type="EMBL" id="JAGMUU010000002">
    <property type="protein sequence ID" value="KAH7159574.1"/>
    <property type="molecule type" value="Genomic_DNA"/>
</dbReference>
<evidence type="ECO:0000256" key="1">
    <source>
        <dbReference type="ARBA" id="ARBA00022669"/>
    </source>
</evidence>
<feature type="domain" description="LysM" evidence="7">
    <location>
        <begin position="236"/>
        <end position="282"/>
    </location>
</feature>
<dbReference type="PROSITE" id="PS51782">
    <property type="entry name" value="LYSM"/>
    <property type="match status" value="3"/>
</dbReference>
<dbReference type="PANTHER" id="PTHR34997:SF2">
    <property type="entry name" value="LYSM DOMAIN-CONTAINING PROTEIN-RELATED"/>
    <property type="match status" value="1"/>
</dbReference>
<dbReference type="CDD" id="cd00118">
    <property type="entry name" value="LysM"/>
    <property type="match status" value="1"/>
</dbReference>
<keyword evidence="1" id="KW-0147">Chitin-binding</keyword>
<dbReference type="InterPro" id="IPR018392">
    <property type="entry name" value="LysM"/>
</dbReference>
<dbReference type="SUPFAM" id="SSF54106">
    <property type="entry name" value="LysM domain"/>
    <property type="match status" value="3"/>
</dbReference>
<dbReference type="PANTHER" id="PTHR34997">
    <property type="entry name" value="AM15"/>
    <property type="match status" value="1"/>
</dbReference>
<reference evidence="8" key="1">
    <citation type="journal article" date="2021" name="Nat. Commun.">
        <title>Genetic determinants of endophytism in the Arabidopsis root mycobiome.</title>
        <authorList>
            <person name="Mesny F."/>
            <person name="Miyauchi S."/>
            <person name="Thiergart T."/>
            <person name="Pickel B."/>
            <person name="Atanasova L."/>
            <person name="Karlsson M."/>
            <person name="Huettel B."/>
            <person name="Barry K.W."/>
            <person name="Haridas S."/>
            <person name="Chen C."/>
            <person name="Bauer D."/>
            <person name="Andreopoulos W."/>
            <person name="Pangilinan J."/>
            <person name="LaButti K."/>
            <person name="Riley R."/>
            <person name="Lipzen A."/>
            <person name="Clum A."/>
            <person name="Drula E."/>
            <person name="Henrissat B."/>
            <person name="Kohler A."/>
            <person name="Grigoriev I.V."/>
            <person name="Martin F.M."/>
            <person name="Hacquard S."/>
        </authorList>
    </citation>
    <scope>NUCLEOTIDE SEQUENCE</scope>
    <source>
        <strain evidence="8">MPI-CAGE-AT-0021</strain>
    </source>
</reference>
<evidence type="ECO:0000313" key="9">
    <source>
        <dbReference type="Proteomes" id="UP000717696"/>
    </source>
</evidence>
<keyword evidence="3" id="KW-0843">Virulence</keyword>
<proteinExistence type="inferred from homology"/>
<feature type="compositionally biased region" description="Low complexity" evidence="5">
    <location>
        <begin position="108"/>
        <end position="140"/>
    </location>
</feature>
<dbReference type="AlphaFoldDB" id="A0A9P9FDB0"/>
<feature type="domain" description="LysM" evidence="7">
    <location>
        <begin position="399"/>
        <end position="445"/>
    </location>
</feature>
<organism evidence="8 9">
    <name type="scientific">Dactylonectria estremocensis</name>
    <dbReference type="NCBI Taxonomy" id="1079267"/>
    <lineage>
        <taxon>Eukaryota</taxon>
        <taxon>Fungi</taxon>
        <taxon>Dikarya</taxon>
        <taxon>Ascomycota</taxon>
        <taxon>Pezizomycotina</taxon>
        <taxon>Sordariomycetes</taxon>
        <taxon>Hypocreomycetidae</taxon>
        <taxon>Hypocreales</taxon>
        <taxon>Nectriaceae</taxon>
        <taxon>Dactylonectria</taxon>
    </lineage>
</organism>
<evidence type="ECO:0000256" key="6">
    <source>
        <dbReference type="SAM" id="SignalP"/>
    </source>
</evidence>
<dbReference type="Gene3D" id="3.10.350.10">
    <property type="entry name" value="LysM domain"/>
    <property type="match status" value="5"/>
</dbReference>
<feature type="region of interest" description="Disordered" evidence="5">
    <location>
        <begin position="108"/>
        <end position="148"/>
    </location>
</feature>
<evidence type="ECO:0000256" key="4">
    <source>
        <dbReference type="ARBA" id="ARBA00044955"/>
    </source>
</evidence>
<dbReference type="GO" id="GO:0008061">
    <property type="term" value="F:chitin binding"/>
    <property type="evidence" value="ECO:0007669"/>
    <property type="project" value="UniProtKB-KW"/>
</dbReference>
<dbReference type="OrthoDB" id="2281372at2759"/>
<dbReference type="SMART" id="SM00257">
    <property type="entry name" value="LysM"/>
    <property type="match status" value="3"/>
</dbReference>
<feature type="signal peptide" evidence="6">
    <location>
        <begin position="1"/>
        <end position="23"/>
    </location>
</feature>
<evidence type="ECO:0000259" key="7">
    <source>
        <dbReference type="PROSITE" id="PS51782"/>
    </source>
</evidence>